<dbReference type="KEGG" id="ibu:IB211_02417c"/>
<protein>
    <submittedName>
        <fullName evidence="1">Uncharacterized protein</fullName>
    </submittedName>
</protein>
<dbReference type="EMBL" id="CP011307">
    <property type="protein sequence ID" value="ALP94808.1"/>
    <property type="molecule type" value="Genomic_DNA"/>
</dbReference>
<name>A0A0S2W619_9FIRM</name>
<gene>
    <name evidence="1" type="ORF">IB211_02417c</name>
</gene>
<evidence type="ECO:0000313" key="2">
    <source>
        <dbReference type="Proteomes" id="UP000064844"/>
    </source>
</evidence>
<reference evidence="1 2" key="1">
    <citation type="journal article" date="2015" name="Nat. Commun.">
        <title>Production of butyrate from lysine and the Amadori product fructoselysine by a human gut commensal.</title>
        <authorList>
            <person name="Bui T.P."/>
            <person name="Ritari J."/>
            <person name="Boeren S."/>
            <person name="de Waard P."/>
            <person name="Plugge C.M."/>
            <person name="de Vos W.M."/>
        </authorList>
    </citation>
    <scope>NUCLEOTIDE SEQUENCE [LARGE SCALE GENOMIC DNA]</scope>
    <source>
        <strain evidence="1 2">AF211</strain>
    </source>
</reference>
<evidence type="ECO:0000313" key="1">
    <source>
        <dbReference type="EMBL" id="ALP94808.1"/>
    </source>
</evidence>
<accession>A0A0S2W619</accession>
<organism evidence="1 2">
    <name type="scientific">Intestinimonas butyriciproducens</name>
    <dbReference type="NCBI Taxonomy" id="1297617"/>
    <lineage>
        <taxon>Bacteria</taxon>
        <taxon>Bacillati</taxon>
        <taxon>Bacillota</taxon>
        <taxon>Clostridia</taxon>
        <taxon>Eubacteriales</taxon>
        <taxon>Intestinimonas</taxon>
    </lineage>
</organism>
<keyword evidence="2" id="KW-1185">Reference proteome</keyword>
<dbReference type="Proteomes" id="UP000064844">
    <property type="component" value="Chromosome"/>
</dbReference>
<reference evidence="2" key="2">
    <citation type="submission" date="2015-04" db="EMBL/GenBank/DDBJ databases">
        <title>A butyrogenic pathway from the amino acid lysine in a human gut commensal.</title>
        <authorList>
            <person name="de Vos W.M."/>
            <person name="Bui N.T.P."/>
            <person name="Plugge C.M."/>
            <person name="Ritari J."/>
        </authorList>
    </citation>
    <scope>NUCLEOTIDE SEQUENCE [LARGE SCALE GENOMIC DNA]</scope>
    <source>
        <strain evidence="2">AF211</strain>
    </source>
</reference>
<sequence>MLQMASTSGKKISILLPEDSSVRRLVSGHERACPFINTTAQGSLKTVYRSLCNIAIYTIKFCYMHNKM</sequence>
<dbReference type="AlphaFoldDB" id="A0A0S2W619"/>
<proteinExistence type="predicted"/>